<dbReference type="CDD" id="cd07377">
    <property type="entry name" value="WHTH_GntR"/>
    <property type="match status" value="1"/>
</dbReference>
<gene>
    <name evidence="6" type="ORF">B4N89_25920</name>
</gene>
<dbReference type="Gene3D" id="1.20.120.530">
    <property type="entry name" value="GntR ligand-binding domain-like"/>
    <property type="match status" value="1"/>
</dbReference>
<dbReference type="GO" id="GO:0003700">
    <property type="term" value="F:DNA-binding transcription factor activity"/>
    <property type="evidence" value="ECO:0007669"/>
    <property type="project" value="InterPro"/>
</dbReference>
<dbReference type="OrthoDB" id="8664638at2"/>
<dbReference type="EMBL" id="MWQN01000001">
    <property type="protein sequence ID" value="OPC83915.1"/>
    <property type="molecule type" value="Genomic_DNA"/>
</dbReference>
<evidence type="ECO:0000256" key="3">
    <source>
        <dbReference type="ARBA" id="ARBA00023163"/>
    </source>
</evidence>
<evidence type="ECO:0000256" key="1">
    <source>
        <dbReference type="ARBA" id="ARBA00023015"/>
    </source>
</evidence>
<feature type="domain" description="HTH gntR-type" evidence="5">
    <location>
        <begin position="18"/>
        <end position="85"/>
    </location>
</feature>
<dbReference type="Proteomes" id="UP000190037">
    <property type="component" value="Unassembled WGS sequence"/>
</dbReference>
<name>A0A1T3P4N9_9ACTN</name>
<dbReference type="RefSeq" id="WP_078978211.1">
    <property type="nucleotide sequence ID" value="NZ_MWQN01000001.1"/>
</dbReference>
<feature type="region of interest" description="Disordered" evidence="4">
    <location>
        <begin position="1"/>
        <end position="21"/>
    </location>
</feature>
<dbReference type="SMART" id="SM00895">
    <property type="entry name" value="FCD"/>
    <property type="match status" value="1"/>
</dbReference>
<comment type="caution">
    <text evidence="6">The sequence shown here is derived from an EMBL/GenBank/DDBJ whole genome shotgun (WGS) entry which is preliminary data.</text>
</comment>
<accession>A0A1T3P4N9</accession>
<dbReference type="Pfam" id="PF00392">
    <property type="entry name" value="GntR"/>
    <property type="match status" value="1"/>
</dbReference>
<dbReference type="InterPro" id="IPR008920">
    <property type="entry name" value="TF_FadR/GntR_C"/>
</dbReference>
<dbReference type="PANTHER" id="PTHR43537">
    <property type="entry name" value="TRANSCRIPTIONAL REGULATOR, GNTR FAMILY"/>
    <property type="match status" value="1"/>
</dbReference>
<keyword evidence="1" id="KW-0805">Transcription regulation</keyword>
<proteinExistence type="predicted"/>
<dbReference type="PROSITE" id="PS50949">
    <property type="entry name" value="HTH_GNTR"/>
    <property type="match status" value="1"/>
</dbReference>
<keyword evidence="3" id="KW-0804">Transcription</keyword>
<dbReference type="PANTHER" id="PTHR43537:SF5">
    <property type="entry name" value="UXU OPERON TRANSCRIPTIONAL REGULATOR"/>
    <property type="match status" value="1"/>
</dbReference>
<evidence type="ECO:0000313" key="7">
    <source>
        <dbReference type="Proteomes" id="UP000190037"/>
    </source>
</evidence>
<dbReference type="GO" id="GO:0003677">
    <property type="term" value="F:DNA binding"/>
    <property type="evidence" value="ECO:0007669"/>
    <property type="project" value="UniProtKB-KW"/>
</dbReference>
<dbReference type="SUPFAM" id="SSF46785">
    <property type="entry name" value="Winged helix' DNA-binding domain"/>
    <property type="match status" value="1"/>
</dbReference>
<evidence type="ECO:0000259" key="5">
    <source>
        <dbReference type="PROSITE" id="PS50949"/>
    </source>
</evidence>
<dbReference type="Gene3D" id="1.10.10.10">
    <property type="entry name" value="Winged helix-like DNA-binding domain superfamily/Winged helix DNA-binding domain"/>
    <property type="match status" value="1"/>
</dbReference>
<keyword evidence="2" id="KW-0238">DNA-binding</keyword>
<evidence type="ECO:0000256" key="2">
    <source>
        <dbReference type="ARBA" id="ARBA00023125"/>
    </source>
</evidence>
<dbReference type="AlphaFoldDB" id="A0A1T3P4N9"/>
<dbReference type="InterPro" id="IPR000524">
    <property type="entry name" value="Tscrpt_reg_HTH_GntR"/>
</dbReference>
<keyword evidence="7" id="KW-1185">Reference proteome</keyword>
<protein>
    <recommendedName>
        <fullName evidence="5">HTH gntR-type domain-containing protein</fullName>
    </recommendedName>
</protein>
<dbReference type="Pfam" id="PF07729">
    <property type="entry name" value="FCD"/>
    <property type="match status" value="1"/>
</dbReference>
<evidence type="ECO:0000313" key="6">
    <source>
        <dbReference type="EMBL" id="OPC83915.1"/>
    </source>
</evidence>
<dbReference type="SMART" id="SM00345">
    <property type="entry name" value="HTH_GNTR"/>
    <property type="match status" value="1"/>
</dbReference>
<dbReference type="SUPFAM" id="SSF48008">
    <property type="entry name" value="GntR ligand-binding domain-like"/>
    <property type="match status" value="1"/>
</dbReference>
<dbReference type="InterPro" id="IPR011711">
    <property type="entry name" value="GntR_C"/>
</dbReference>
<dbReference type="InterPro" id="IPR036388">
    <property type="entry name" value="WH-like_DNA-bd_sf"/>
</dbReference>
<dbReference type="STRING" id="159449.B4N89_25920"/>
<dbReference type="InterPro" id="IPR036390">
    <property type="entry name" value="WH_DNA-bd_sf"/>
</dbReference>
<sequence>MAQASPPGYRTGGEGRPGSLTGSAYREIRRRVLYLELAPGARFTEKAVAEELGMSKTPVHEALALLAEDGFVDVIPRSGYRVTRVTLRSARELFDLHRVLARDASAAVARRAAEVGTAPAREGAWVRTPTPVAGPDAWLERYTRLHLVIADLAGNRHLRRALAGTLYAHHRLLRLCVTADGPHLRVIAGDDGPLLDALADGDAEAAGRAAHTRLTGCRQRVLDTLLANDALLDVNITGPSPRR</sequence>
<evidence type="ECO:0000256" key="4">
    <source>
        <dbReference type="SAM" id="MobiDB-lite"/>
    </source>
</evidence>
<organism evidence="6 7">
    <name type="scientific">Embleya scabrispora</name>
    <dbReference type="NCBI Taxonomy" id="159449"/>
    <lineage>
        <taxon>Bacteria</taxon>
        <taxon>Bacillati</taxon>
        <taxon>Actinomycetota</taxon>
        <taxon>Actinomycetes</taxon>
        <taxon>Kitasatosporales</taxon>
        <taxon>Streptomycetaceae</taxon>
        <taxon>Embleya</taxon>
    </lineage>
</organism>
<reference evidence="6 7" key="1">
    <citation type="submission" date="2017-03" db="EMBL/GenBank/DDBJ databases">
        <title>Draft genome sequence of Streptomyces scabrisporus NF3, endophyte isolated from Amphipterygium adstringens.</title>
        <authorList>
            <person name="Vazquez M."/>
            <person name="Ceapa C.D."/>
            <person name="Rodriguez Luna D."/>
            <person name="Sanchez Esquivel S."/>
        </authorList>
    </citation>
    <scope>NUCLEOTIDE SEQUENCE [LARGE SCALE GENOMIC DNA]</scope>
    <source>
        <strain evidence="6 7">NF3</strain>
    </source>
</reference>